<dbReference type="PANTHER" id="PTHR43221:SF1">
    <property type="entry name" value="PROTEASE HTPX"/>
    <property type="match status" value="1"/>
</dbReference>
<evidence type="ECO:0000313" key="15">
    <source>
        <dbReference type="EMBL" id="TWI56660.1"/>
    </source>
</evidence>
<accession>A0A562QKE0</accession>
<dbReference type="GO" id="GO:0046872">
    <property type="term" value="F:metal ion binding"/>
    <property type="evidence" value="ECO:0007669"/>
    <property type="project" value="UniProtKB-KW"/>
</dbReference>
<dbReference type="Gene3D" id="3.30.2010.10">
    <property type="entry name" value="Metalloproteases ('zincins'), catalytic domain"/>
    <property type="match status" value="1"/>
</dbReference>
<dbReference type="EMBL" id="VLKY01000003">
    <property type="protein sequence ID" value="TWI56660.1"/>
    <property type="molecule type" value="Genomic_DNA"/>
</dbReference>
<evidence type="ECO:0000256" key="6">
    <source>
        <dbReference type="ARBA" id="ARBA00022723"/>
    </source>
</evidence>
<evidence type="ECO:0000256" key="5">
    <source>
        <dbReference type="ARBA" id="ARBA00022692"/>
    </source>
</evidence>
<dbReference type="GO" id="GO:0006508">
    <property type="term" value="P:proteolysis"/>
    <property type="evidence" value="ECO:0007669"/>
    <property type="project" value="UniProtKB-KW"/>
</dbReference>
<feature type="compositionally biased region" description="Polar residues" evidence="12">
    <location>
        <begin position="35"/>
        <end position="62"/>
    </location>
</feature>
<evidence type="ECO:0000256" key="8">
    <source>
        <dbReference type="ARBA" id="ARBA00022833"/>
    </source>
</evidence>
<keyword evidence="4 15" id="KW-0645">Protease</keyword>
<dbReference type="PANTHER" id="PTHR43221">
    <property type="entry name" value="PROTEASE HTPX"/>
    <property type="match status" value="1"/>
</dbReference>
<dbReference type="RefSeq" id="WP_158635410.1">
    <property type="nucleotide sequence ID" value="NZ_VLKY01000003.1"/>
</dbReference>
<dbReference type="Proteomes" id="UP000316905">
    <property type="component" value="Unassembled WGS sequence"/>
</dbReference>
<feature type="region of interest" description="Disordered" evidence="12">
    <location>
        <begin position="34"/>
        <end position="62"/>
    </location>
</feature>
<evidence type="ECO:0000256" key="2">
    <source>
        <dbReference type="ARBA" id="ARBA00004651"/>
    </source>
</evidence>
<dbReference type="OrthoDB" id="9789270at2"/>
<keyword evidence="8" id="KW-0862">Zinc</keyword>
<reference evidence="15 16" key="1">
    <citation type="journal article" date="2015" name="Stand. Genomic Sci.">
        <title>Genomic Encyclopedia of Bacterial and Archaeal Type Strains, Phase III: the genomes of soil and plant-associated and newly described type strains.</title>
        <authorList>
            <person name="Whitman W.B."/>
            <person name="Woyke T."/>
            <person name="Klenk H.P."/>
            <person name="Zhou Y."/>
            <person name="Lilburn T.G."/>
            <person name="Beck B.J."/>
            <person name="De Vos P."/>
            <person name="Vandamme P."/>
            <person name="Eisen J.A."/>
            <person name="Garrity G."/>
            <person name="Hugenholtz P."/>
            <person name="Kyrpides N.C."/>
        </authorList>
    </citation>
    <scope>NUCLEOTIDE SEQUENCE [LARGE SCALE GENOMIC DNA]</scope>
    <source>
        <strain evidence="15 16">CGMCC 1.6858</strain>
    </source>
</reference>
<evidence type="ECO:0000256" key="10">
    <source>
        <dbReference type="ARBA" id="ARBA00023049"/>
    </source>
</evidence>
<evidence type="ECO:0000256" key="9">
    <source>
        <dbReference type="ARBA" id="ARBA00022989"/>
    </source>
</evidence>
<comment type="cofactor">
    <cofactor evidence="1">
        <name>Zn(2+)</name>
        <dbReference type="ChEBI" id="CHEBI:29105"/>
    </cofactor>
</comment>
<name>A0A562QKE0_9PSED</name>
<evidence type="ECO:0000256" key="7">
    <source>
        <dbReference type="ARBA" id="ARBA00022801"/>
    </source>
</evidence>
<dbReference type="InterPro" id="IPR001915">
    <property type="entry name" value="Peptidase_M48"/>
</dbReference>
<evidence type="ECO:0000256" key="12">
    <source>
        <dbReference type="SAM" id="MobiDB-lite"/>
    </source>
</evidence>
<evidence type="ECO:0000259" key="14">
    <source>
        <dbReference type="Pfam" id="PF01435"/>
    </source>
</evidence>
<keyword evidence="5 13" id="KW-0812">Transmembrane</keyword>
<keyword evidence="9 13" id="KW-1133">Transmembrane helix</keyword>
<comment type="caution">
    <text evidence="15">The sequence shown here is derived from an EMBL/GenBank/DDBJ whole genome shotgun (WGS) entry which is preliminary data.</text>
</comment>
<feature type="transmembrane region" description="Helical" evidence="13">
    <location>
        <begin position="76"/>
        <end position="104"/>
    </location>
</feature>
<keyword evidence="3" id="KW-1003">Cell membrane</keyword>
<evidence type="ECO:0000313" key="16">
    <source>
        <dbReference type="Proteomes" id="UP000316905"/>
    </source>
</evidence>
<comment type="subcellular location">
    <subcellularLocation>
        <location evidence="2">Cell membrane</location>
        <topology evidence="2">Multi-pass membrane protein</topology>
    </subcellularLocation>
</comment>
<dbReference type="GO" id="GO:0004222">
    <property type="term" value="F:metalloendopeptidase activity"/>
    <property type="evidence" value="ECO:0007669"/>
    <property type="project" value="InterPro"/>
</dbReference>
<dbReference type="CDD" id="cd07328">
    <property type="entry name" value="M48_Ste24p_like"/>
    <property type="match status" value="1"/>
</dbReference>
<dbReference type="AlphaFoldDB" id="A0A562QKE0"/>
<dbReference type="GO" id="GO:0005886">
    <property type="term" value="C:plasma membrane"/>
    <property type="evidence" value="ECO:0007669"/>
    <property type="project" value="UniProtKB-SubCell"/>
</dbReference>
<keyword evidence="10" id="KW-0482">Metalloprotease</keyword>
<keyword evidence="6" id="KW-0479">Metal-binding</keyword>
<feature type="domain" description="Peptidase M48" evidence="14">
    <location>
        <begin position="213"/>
        <end position="416"/>
    </location>
</feature>
<protein>
    <submittedName>
        <fullName evidence="15">Zn-dependent protease with chaperone function</fullName>
    </submittedName>
</protein>
<keyword evidence="11 13" id="KW-0472">Membrane</keyword>
<evidence type="ECO:0000256" key="11">
    <source>
        <dbReference type="ARBA" id="ARBA00023136"/>
    </source>
</evidence>
<organism evidence="15 16">
    <name type="scientific">Pseudomonas duriflava</name>
    <dbReference type="NCBI Taxonomy" id="459528"/>
    <lineage>
        <taxon>Bacteria</taxon>
        <taxon>Pseudomonadati</taxon>
        <taxon>Pseudomonadota</taxon>
        <taxon>Gammaproteobacteria</taxon>
        <taxon>Pseudomonadales</taxon>
        <taxon>Pseudomonadaceae</taxon>
        <taxon>Pseudomonas</taxon>
    </lineage>
</organism>
<evidence type="ECO:0000256" key="3">
    <source>
        <dbReference type="ARBA" id="ARBA00022475"/>
    </source>
</evidence>
<proteinExistence type="predicted"/>
<keyword evidence="7" id="KW-0378">Hydrolase</keyword>
<keyword evidence="16" id="KW-1185">Reference proteome</keyword>
<evidence type="ECO:0000256" key="1">
    <source>
        <dbReference type="ARBA" id="ARBA00001947"/>
    </source>
</evidence>
<evidence type="ECO:0000256" key="13">
    <source>
        <dbReference type="SAM" id="Phobius"/>
    </source>
</evidence>
<gene>
    <name evidence="15" type="ORF">IQ22_01112</name>
</gene>
<sequence>MSRNDLAIGTEALSSRAPHELASDLLKQIGLNDNPPDSSASSAKHTQTPVSAIASSSEPSLVNETRSTSGTWIQTLHLIGVTICCMLIILTYLTIVVSLAGTLAVLLPQLDLQTLIGHPLNEGLIIAIKSGLGLVGTTLLFFLGKALLPRKKYAKPAVIIDRLQEQRLWDMLIPLCKTIQAPLPLVVHLNNEVDARVSLAPGWQGLIKGELMITLGLPLVAGLDNRQLQGVLAHELGHCTRRLSMRCYFIINACNAWLDQRAHFHDTWSERLHRLSETDVSRFTRLGVMLARAGMRIPKQLIHYLFLLSYRLSRPVCRLLEFEADRYSAQVSGSATFRATTLHLHALRWAFRQADRQNASTWSEGALLSDMSHATAVGATRLDIETQRKLEAKLRDRQRYWRAHPADLERINRVEALSAPGYIDNSQPAAALFDYFQEYCRQATAAYYQRLGLDVSIIQLRETSHAALPEHERSSDASSLTKWTLGQWCELPWLPLHEPVERALGSLDWASNIDELRRRSTEIGSSWQQAQKEVQRRVMLACCEELAAHHITHQIHGTETFNADHYLDEYRGIVSWQSPARLVMSEAAALFRQRIEYALKTCHLGHARARELAQALFALCELYPSYERLREAHKLVKEYNSLSRLQISREVSQLSHYALLDFRSEALKLLQAADKVPQQLLEGESIGGYLRLQCPYLNGEMVAPLEFYQKSDALLEGFAHCYHQIFNALSTWCLSVEAACLIRTGSMLNKQESKVNPI</sequence>
<evidence type="ECO:0000256" key="4">
    <source>
        <dbReference type="ARBA" id="ARBA00022670"/>
    </source>
</evidence>
<dbReference type="InterPro" id="IPR050083">
    <property type="entry name" value="HtpX_protease"/>
</dbReference>
<dbReference type="Pfam" id="PF01435">
    <property type="entry name" value="Peptidase_M48"/>
    <property type="match status" value="1"/>
</dbReference>